<organism evidence="1 2">
    <name type="scientific">Armillaria ostoyae</name>
    <name type="common">Armillaria root rot fungus</name>
    <dbReference type="NCBI Taxonomy" id="47428"/>
    <lineage>
        <taxon>Eukaryota</taxon>
        <taxon>Fungi</taxon>
        <taxon>Dikarya</taxon>
        <taxon>Basidiomycota</taxon>
        <taxon>Agaricomycotina</taxon>
        <taxon>Agaricomycetes</taxon>
        <taxon>Agaricomycetidae</taxon>
        <taxon>Agaricales</taxon>
        <taxon>Marasmiineae</taxon>
        <taxon>Physalacriaceae</taxon>
        <taxon>Armillaria</taxon>
    </lineage>
</organism>
<gene>
    <name evidence="1" type="ORF">ARMOST_15180</name>
</gene>
<dbReference type="AlphaFoldDB" id="A0A284RSN1"/>
<keyword evidence="2" id="KW-1185">Reference proteome</keyword>
<proteinExistence type="predicted"/>
<accession>A0A284RSN1</accession>
<protein>
    <submittedName>
        <fullName evidence="1">Uncharacterized protein</fullName>
    </submittedName>
</protein>
<sequence>MPDVQQGVFAQQLRTDRGVPITMYTEEDRPSSSLHTLFYRRRLCGRMPTIDPLNHFLERDLRYQRSEVDGTPRPCATLIFPSCGE</sequence>
<reference evidence="2" key="1">
    <citation type="journal article" date="2017" name="Nat. Ecol. Evol.">
        <title>Genome expansion and lineage-specific genetic innovations in the forest pathogenic fungi Armillaria.</title>
        <authorList>
            <person name="Sipos G."/>
            <person name="Prasanna A.N."/>
            <person name="Walter M.C."/>
            <person name="O'Connor E."/>
            <person name="Balint B."/>
            <person name="Krizsan K."/>
            <person name="Kiss B."/>
            <person name="Hess J."/>
            <person name="Varga T."/>
            <person name="Slot J."/>
            <person name="Riley R."/>
            <person name="Boka B."/>
            <person name="Rigling D."/>
            <person name="Barry K."/>
            <person name="Lee J."/>
            <person name="Mihaltcheva S."/>
            <person name="LaButti K."/>
            <person name="Lipzen A."/>
            <person name="Waldron R."/>
            <person name="Moloney N.M."/>
            <person name="Sperisen C."/>
            <person name="Kredics L."/>
            <person name="Vagvoelgyi C."/>
            <person name="Patrignani A."/>
            <person name="Fitzpatrick D."/>
            <person name="Nagy I."/>
            <person name="Doyle S."/>
            <person name="Anderson J.B."/>
            <person name="Grigoriev I.V."/>
            <person name="Gueldener U."/>
            <person name="Muensterkoetter M."/>
            <person name="Nagy L.G."/>
        </authorList>
    </citation>
    <scope>NUCLEOTIDE SEQUENCE [LARGE SCALE GENOMIC DNA]</scope>
    <source>
        <strain evidence="2">C18/9</strain>
    </source>
</reference>
<evidence type="ECO:0000313" key="1">
    <source>
        <dbReference type="EMBL" id="SJL11771.1"/>
    </source>
</evidence>
<name>A0A284RSN1_ARMOS</name>
<dbReference type="Proteomes" id="UP000219338">
    <property type="component" value="Unassembled WGS sequence"/>
</dbReference>
<dbReference type="EMBL" id="FUEG01000015">
    <property type="protein sequence ID" value="SJL11771.1"/>
    <property type="molecule type" value="Genomic_DNA"/>
</dbReference>
<evidence type="ECO:0000313" key="2">
    <source>
        <dbReference type="Proteomes" id="UP000219338"/>
    </source>
</evidence>